<evidence type="ECO:0000313" key="2">
    <source>
        <dbReference type="EMBL" id="KAH3734257.1"/>
    </source>
</evidence>
<dbReference type="PANTHER" id="PTHR10656">
    <property type="entry name" value="CELL FATE DETERMINING PROTEIN MAB21-RELATED"/>
    <property type="match status" value="1"/>
</dbReference>
<dbReference type="EMBL" id="JAIWYP010000011">
    <property type="protein sequence ID" value="KAH3734257.1"/>
    <property type="molecule type" value="Genomic_DNA"/>
</dbReference>
<reference evidence="2" key="1">
    <citation type="journal article" date="2019" name="bioRxiv">
        <title>The Genome of the Zebra Mussel, Dreissena polymorpha: A Resource for Invasive Species Research.</title>
        <authorList>
            <person name="McCartney M.A."/>
            <person name="Auch B."/>
            <person name="Kono T."/>
            <person name="Mallez S."/>
            <person name="Zhang Y."/>
            <person name="Obille A."/>
            <person name="Becker A."/>
            <person name="Abrahante J.E."/>
            <person name="Garbe J."/>
            <person name="Badalamenti J.P."/>
            <person name="Herman A."/>
            <person name="Mangelson H."/>
            <person name="Liachko I."/>
            <person name="Sullivan S."/>
            <person name="Sone E.D."/>
            <person name="Koren S."/>
            <person name="Silverstein K.A.T."/>
            <person name="Beckman K.B."/>
            <person name="Gohl D.M."/>
        </authorList>
    </citation>
    <scope>NUCLEOTIDE SEQUENCE</scope>
    <source>
        <strain evidence="2">Duluth1</strain>
        <tissue evidence="2">Whole animal</tissue>
    </source>
</reference>
<evidence type="ECO:0000259" key="1">
    <source>
        <dbReference type="Pfam" id="PF20266"/>
    </source>
</evidence>
<feature type="domain" description="Mab-21-like HhH/H2TH-like" evidence="1">
    <location>
        <begin position="80"/>
        <end position="158"/>
    </location>
</feature>
<organism evidence="2 3">
    <name type="scientific">Dreissena polymorpha</name>
    <name type="common">Zebra mussel</name>
    <name type="synonym">Mytilus polymorpha</name>
    <dbReference type="NCBI Taxonomy" id="45954"/>
    <lineage>
        <taxon>Eukaryota</taxon>
        <taxon>Metazoa</taxon>
        <taxon>Spiralia</taxon>
        <taxon>Lophotrochozoa</taxon>
        <taxon>Mollusca</taxon>
        <taxon>Bivalvia</taxon>
        <taxon>Autobranchia</taxon>
        <taxon>Heteroconchia</taxon>
        <taxon>Euheterodonta</taxon>
        <taxon>Imparidentia</taxon>
        <taxon>Neoheterodontei</taxon>
        <taxon>Myida</taxon>
        <taxon>Dreissenoidea</taxon>
        <taxon>Dreissenidae</taxon>
        <taxon>Dreissena</taxon>
    </lineage>
</organism>
<name>A0A9D4HVA7_DREPO</name>
<accession>A0A9D4HVA7</accession>
<evidence type="ECO:0000313" key="3">
    <source>
        <dbReference type="Proteomes" id="UP000828390"/>
    </source>
</evidence>
<dbReference type="Proteomes" id="UP000828390">
    <property type="component" value="Unassembled WGS sequence"/>
</dbReference>
<dbReference type="Pfam" id="PF20266">
    <property type="entry name" value="Mab-21_C"/>
    <property type="match status" value="1"/>
</dbReference>
<dbReference type="InterPro" id="IPR046906">
    <property type="entry name" value="Mab-21_HhH/H2TH-like"/>
</dbReference>
<keyword evidence="3" id="KW-1185">Reference proteome</keyword>
<reference evidence="2" key="2">
    <citation type="submission" date="2020-11" db="EMBL/GenBank/DDBJ databases">
        <authorList>
            <person name="McCartney M.A."/>
            <person name="Auch B."/>
            <person name="Kono T."/>
            <person name="Mallez S."/>
            <person name="Becker A."/>
            <person name="Gohl D.M."/>
            <person name="Silverstein K.A.T."/>
            <person name="Koren S."/>
            <person name="Bechman K.B."/>
            <person name="Herman A."/>
            <person name="Abrahante J.E."/>
            <person name="Garbe J."/>
        </authorList>
    </citation>
    <scope>NUCLEOTIDE SEQUENCE</scope>
    <source>
        <strain evidence="2">Duluth1</strain>
        <tissue evidence="2">Whole animal</tissue>
    </source>
</reference>
<dbReference type="Gene3D" id="1.10.1410.40">
    <property type="match status" value="1"/>
</dbReference>
<dbReference type="PANTHER" id="PTHR10656:SF69">
    <property type="entry name" value="MAB-21-LIKE HHH_H2TH-LIKE DOMAIN-CONTAINING PROTEIN"/>
    <property type="match status" value="1"/>
</dbReference>
<proteinExistence type="predicted"/>
<sequence>MDYVHAIRCQCPCILQRWALRPRYWPAPDVVRKVVSLQSFVTPEGFKGSDYKFFEWRIFFNTGETELVNNLNVNQIKLYVILKMIIRDVLNPKKKEITSYVLKNIIFWQAESNTPAMFQDRNMIHWLHDALRTLRTVISSTQLPFYMIPERNLMAACGLQEEQRRQWVAVITEMLEEGPRMILRVPKIRQAIVGHPEPMLWFSRRRMELEMLCMEMRNRATQCSDENGVCDFSDIIVQKIDKRVKEIKREVLLRMFMEGNCVHDRFGIIKRILM</sequence>
<gene>
    <name evidence="2" type="ORF">DPMN_040696</name>
</gene>
<protein>
    <recommendedName>
        <fullName evidence="1">Mab-21-like HhH/H2TH-like domain-containing protein</fullName>
    </recommendedName>
</protein>
<dbReference type="AlphaFoldDB" id="A0A9D4HVA7"/>
<comment type="caution">
    <text evidence="2">The sequence shown here is derived from an EMBL/GenBank/DDBJ whole genome shotgun (WGS) entry which is preliminary data.</text>
</comment>